<dbReference type="InterPro" id="IPR011712">
    <property type="entry name" value="Sig_transdc_His_kin_sub3_dim/P"/>
</dbReference>
<evidence type="ECO:0000256" key="5">
    <source>
        <dbReference type="SAM" id="Phobius"/>
    </source>
</evidence>
<dbReference type="GO" id="GO:0000155">
    <property type="term" value="F:phosphorelay sensor kinase activity"/>
    <property type="evidence" value="ECO:0007669"/>
    <property type="project" value="InterPro"/>
</dbReference>
<dbReference type="GO" id="GO:0016020">
    <property type="term" value="C:membrane"/>
    <property type="evidence" value="ECO:0007669"/>
    <property type="project" value="InterPro"/>
</dbReference>
<dbReference type="InterPro" id="IPR050482">
    <property type="entry name" value="Sensor_HK_TwoCompSys"/>
</dbReference>
<evidence type="ECO:0000313" key="7">
    <source>
        <dbReference type="EMBL" id="MBO0651832.1"/>
    </source>
</evidence>
<evidence type="ECO:0000256" key="1">
    <source>
        <dbReference type="ARBA" id="ARBA00022679"/>
    </source>
</evidence>
<dbReference type="Proteomes" id="UP000664781">
    <property type="component" value="Unassembled WGS sequence"/>
</dbReference>
<evidence type="ECO:0000313" key="8">
    <source>
        <dbReference type="Proteomes" id="UP000664781"/>
    </source>
</evidence>
<keyword evidence="5" id="KW-0812">Transmembrane</keyword>
<dbReference type="RefSeq" id="WP_086566520.1">
    <property type="nucleotide sequence ID" value="NZ_JAFMOF010000001.1"/>
</dbReference>
<feature type="transmembrane region" description="Helical" evidence="5">
    <location>
        <begin position="12"/>
        <end position="31"/>
    </location>
</feature>
<dbReference type="Pfam" id="PF07730">
    <property type="entry name" value="HisKA_3"/>
    <property type="match status" value="1"/>
</dbReference>
<proteinExistence type="predicted"/>
<dbReference type="PANTHER" id="PTHR24421">
    <property type="entry name" value="NITRATE/NITRITE SENSOR PROTEIN NARX-RELATED"/>
    <property type="match status" value="1"/>
</dbReference>
<feature type="domain" description="Signal transduction histidine kinase subgroup 3 dimerisation and phosphoacceptor" evidence="6">
    <location>
        <begin position="136"/>
        <end position="197"/>
    </location>
</feature>
<dbReference type="Gene3D" id="3.30.565.10">
    <property type="entry name" value="Histidine kinase-like ATPase, C-terminal domain"/>
    <property type="match status" value="1"/>
</dbReference>
<evidence type="ECO:0000256" key="2">
    <source>
        <dbReference type="ARBA" id="ARBA00022777"/>
    </source>
</evidence>
<protein>
    <recommendedName>
        <fullName evidence="6">Signal transduction histidine kinase subgroup 3 dimerisation and phosphoacceptor domain-containing protein</fullName>
    </recommendedName>
</protein>
<organism evidence="7 8">
    <name type="scientific">Streptomyces triculaminicus</name>
    <dbReference type="NCBI Taxonomy" id="2816232"/>
    <lineage>
        <taxon>Bacteria</taxon>
        <taxon>Bacillati</taxon>
        <taxon>Actinomycetota</taxon>
        <taxon>Actinomycetes</taxon>
        <taxon>Kitasatosporales</taxon>
        <taxon>Streptomycetaceae</taxon>
        <taxon>Streptomyces</taxon>
    </lineage>
</organism>
<dbReference type="PANTHER" id="PTHR24421:SF63">
    <property type="entry name" value="SENSOR HISTIDINE KINASE DESK"/>
    <property type="match status" value="1"/>
</dbReference>
<dbReference type="AlphaFoldDB" id="A0A939FKR9"/>
<name>A0A939FKR9_9ACTN</name>
<keyword evidence="2" id="KW-0418">Kinase</keyword>
<keyword evidence="4" id="KW-0175">Coiled coil</keyword>
<evidence type="ECO:0000256" key="4">
    <source>
        <dbReference type="SAM" id="Coils"/>
    </source>
</evidence>
<dbReference type="InterPro" id="IPR036890">
    <property type="entry name" value="HATPase_C_sf"/>
</dbReference>
<evidence type="ECO:0000259" key="6">
    <source>
        <dbReference type="Pfam" id="PF07730"/>
    </source>
</evidence>
<keyword evidence="3" id="KW-0902">Two-component regulatory system</keyword>
<keyword evidence="8" id="KW-1185">Reference proteome</keyword>
<feature type="transmembrane region" description="Helical" evidence="5">
    <location>
        <begin position="43"/>
        <end position="63"/>
    </location>
</feature>
<keyword evidence="1" id="KW-0808">Transferase</keyword>
<feature type="transmembrane region" description="Helical" evidence="5">
    <location>
        <begin position="75"/>
        <end position="100"/>
    </location>
</feature>
<dbReference type="EMBL" id="JAFMOF010000001">
    <property type="protein sequence ID" value="MBO0651832.1"/>
    <property type="molecule type" value="Genomic_DNA"/>
</dbReference>
<feature type="coiled-coil region" evidence="4">
    <location>
        <begin position="116"/>
        <end position="143"/>
    </location>
</feature>
<gene>
    <name evidence="7" type="ORF">J1792_03175</name>
</gene>
<dbReference type="Gene3D" id="1.20.5.1930">
    <property type="match status" value="1"/>
</dbReference>
<keyword evidence="5" id="KW-1133">Transmembrane helix</keyword>
<accession>A0A939FKR9</accession>
<keyword evidence="5" id="KW-0472">Membrane</keyword>
<evidence type="ECO:0000256" key="3">
    <source>
        <dbReference type="ARBA" id="ARBA00023012"/>
    </source>
</evidence>
<sequence length="346" mass="36652">MRPLAVQRPGWVAVLIVVTVQIVCVVTAAALDPLNGQTGWWTVLFAMLTTAALCVAVPAGACLHSPGVVPHRRWAPLVPLTVLGISTLVLPLGGLVYVAFTAVASTAAVYGLRRCLVALEAQRRRAVAERRHAMEERRRLQRDLHDLLGYSLTAVAVQAELLDTRLASGLVPERLEVAELVSLSRKALAEVRAVSAGPRNMSLSGELVSVSTVLGAAGVVTEVEGEAPAVADPRLATTLAAVLREGATNILRHSEARRCRITLREEAGVVVLAMANDGYDPAGDGEPGTGLDSLTARIAAVGGTLTWSHDGEWFRLRAVCPAETVTAIPTARRYVRRPAGSARAAW</sequence>
<reference evidence="7" key="1">
    <citation type="submission" date="2021-03" db="EMBL/GenBank/DDBJ databases">
        <title>Streptomyces strains.</title>
        <authorList>
            <person name="Lund M.B."/>
            <person name="Toerring T."/>
        </authorList>
    </citation>
    <scope>NUCLEOTIDE SEQUENCE</scope>
    <source>
        <strain evidence="7">JCM 4242</strain>
    </source>
</reference>
<dbReference type="CDD" id="cd16917">
    <property type="entry name" value="HATPase_UhpB-NarQ-NarX-like"/>
    <property type="match status" value="1"/>
</dbReference>
<comment type="caution">
    <text evidence="7">The sequence shown here is derived from an EMBL/GenBank/DDBJ whole genome shotgun (WGS) entry which is preliminary data.</text>
</comment>
<dbReference type="GO" id="GO:0046983">
    <property type="term" value="F:protein dimerization activity"/>
    <property type="evidence" value="ECO:0007669"/>
    <property type="project" value="InterPro"/>
</dbReference>